<evidence type="ECO:0000313" key="2">
    <source>
        <dbReference type="Proteomes" id="UP001454036"/>
    </source>
</evidence>
<dbReference type="AlphaFoldDB" id="A0AAV3QUU2"/>
<evidence type="ECO:0000313" key="1">
    <source>
        <dbReference type="EMBL" id="GAA0167789.1"/>
    </source>
</evidence>
<dbReference type="PANTHER" id="PTHR10492:SF100">
    <property type="entry name" value="ATP-DEPENDENT DNA HELICASE"/>
    <property type="match status" value="1"/>
</dbReference>
<dbReference type="EMBL" id="BAABME010023322">
    <property type="protein sequence ID" value="GAA0167789.1"/>
    <property type="molecule type" value="Genomic_DNA"/>
</dbReference>
<proteinExistence type="predicted"/>
<organism evidence="1 2">
    <name type="scientific">Lithospermum erythrorhizon</name>
    <name type="common">Purple gromwell</name>
    <name type="synonym">Lithospermum officinale var. erythrorhizon</name>
    <dbReference type="NCBI Taxonomy" id="34254"/>
    <lineage>
        <taxon>Eukaryota</taxon>
        <taxon>Viridiplantae</taxon>
        <taxon>Streptophyta</taxon>
        <taxon>Embryophyta</taxon>
        <taxon>Tracheophyta</taxon>
        <taxon>Spermatophyta</taxon>
        <taxon>Magnoliopsida</taxon>
        <taxon>eudicotyledons</taxon>
        <taxon>Gunneridae</taxon>
        <taxon>Pentapetalae</taxon>
        <taxon>asterids</taxon>
        <taxon>lamiids</taxon>
        <taxon>Boraginales</taxon>
        <taxon>Boraginaceae</taxon>
        <taxon>Boraginoideae</taxon>
        <taxon>Lithospermeae</taxon>
        <taxon>Lithospermum</taxon>
    </lineage>
</organism>
<protein>
    <submittedName>
        <fullName evidence="1">Uncharacterized protein</fullName>
    </submittedName>
</protein>
<dbReference type="PANTHER" id="PTHR10492">
    <property type="match status" value="1"/>
</dbReference>
<dbReference type="Proteomes" id="UP001454036">
    <property type="component" value="Unassembled WGS sequence"/>
</dbReference>
<reference evidence="1 2" key="1">
    <citation type="submission" date="2024-01" db="EMBL/GenBank/DDBJ databases">
        <title>The complete chloroplast genome sequence of Lithospermum erythrorhizon: insights into the phylogenetic relationship among Boraginaceae species and the maternal lineages of purple gromwells.</title>
        <authorList>
            <person name="Okada T."/>
            <person name="Watanabe K."/>
        </authorList>
    </citation>
    <scope>NUCLEOTIDE SEQUENCE [LARGE SCALE GENOMIC DNA]</scope>
</reference>
<name>A0AAV3QUU2_LITER</name>
<sequence length="119" mass="14302">MERVPTLYMRRDYQCQAKVRGHILNNQWVIPYNPSLLADCHINVEVCCDIRVVKYLYKYIREGHGKIMFYIASDNQGTGVDEISDFQNARWVLRLKQRGEYLHFLSMECIHQFYNYRCT</sequence>
<gene>
    <name evidence="1" type="ORF">LIER_40444</name>
</gene>
<keyword evidence="2" id="KW-1185">Reference proteome</keyword>
<accession>A0AAV3QUU2</accession>
<comment type="caution">
    <text evidence="1">The sequence shown here is derived from an EMBL/GenBank/DDBJ whole genome shotgun (WGS) entry which is preliminary data.</text>
</comment>